<organism evidence="2 3">
    <name type="scientific">Ceriporiopsis subvermispora (strain B)</name>
    <name type="common">White-rot fungus</name>
    <name type="synonym">Gelatoporia subvermispora</name>
    <dbReference type="NCBI Taxonomy" id="914234"/>
    <lineage>
        <taxon>Eukaryota</taxon>
        <taxon>Fungi</taxon>
        <taxon>Dikarya</taxon>
        <taxon>Basidiomycota</taxon>
        <taxon>Agaricomycotina</taxon>
        <taxon>Agaricomycetes</taxon>
        <taxon>Polyporales</taxon>
        <taxon>Gelatoporiaceae</taxon>
        <taxon>Gelatoporia</taxon>
    </lineage>
</organism>
<dbReference type="HOGENOM" id="CLU_2339075_0_0_1"/>
<accession>M2QJG2</accession>
<reference evidence="2 3" key="1">
    <citation type="journal article" date="2012" name="Proc. Natl. Acad. Sci. U.S.A.">
        <title>Comparative genomics of Ceriporiopsis subvermispora and Phanerochaete chrysosporium provide insight into selective ligninolysis.</title>
        <authorList>
            <person name="Fernandez-Fueyo E."/>
            <person name="Ruiz-Duenas F.J."/>
            <person name="Ferreira P."/>
            <person name="Floudas D."/>
            <person name="Hibbett D.S."/>
            <person name="Canessa P."/>
            <person name="Larrondo L.F."/>
            <person name="James T.Y."/>
            <person name="Seelenfreund D."/>
            <person name="Lobos S."/>
            <person name="Polanco R."/>
            <person name="Tello M."/>
            <person name="Honda Y."/>
            <person name="Watanabe T."/>
            <person name="Watanabe T."/>
            <person name="Ryu J.S."/>
            <person name="Kubicek C.P."/>
            <person name="Schmoll M."/>
            <person name="Gaskell J."/>
            <person name="Hammel K.E."/>
            <person name="St John F.J."/>
            <person name="Vanden Wymelenberg A."/>
            <person name="Sabat G."/>
            <person name="Splinter BonDurant S."/>
            <person name="Syed K."/>
            <person name="Yadav J.S."/>
            <person name="Doddapaneni H."/>
            <person name="Subramanian V."/>
            <person name="Lavin J.L."/>
            <person name="Oguiza J.A."/>
            <person name="Perez G."/>
            <person name="Pisabarro A.G."/>
            <person name="Ramirez L."/>
            <person name="Santoyo F."/>
            <person name="Master E."/>
            <person name="Coutinho P.M."/>
            <person name="Henrissat B."/>
            <person name="Lombard V."/>
            <person name="Magnuson J.K."/>
            <person name="Kuees U."/>
            <person name="Hori C."/>
            <person name="Igarashi K."/>
            <person name="Samejima M."/>
            <person name="Held B.W."/>
            <person name="Barry K.W."/>
            <person name="LaButti K.M."/>
            <person name="Lapidus A."/>
            <person name="Lindquist E.A."/>
            <person name="Lucas S.M."/>
            <person name="Riley R."/>
            <person name="Salamov A.A."/>
            <person name="Hoffmeister D."/>
            <person name="Schwenk D."/>
            <person name="Hadar Y."/>
            <person name="Yarden O."/>
            <person name="de Vries R.P."/>
            <person name="Wiebenga A."/>
            <person name="Stenlid J."/>
            <person name="Eastwood D."/>
            <person name="Grigoriev I.V."/>
            <person name="Berka R.M."/>
            <person name="Blanchette R.A."/>
            <person name="Kersten P."/>
            <person name="Martinez A.T."/>
            <person name="Vicuna R."/>
            <person name="Cullen D."/>
        </authorList>
    </citation>
    <scope>NUCLEOTIDE SEQUENCE [LARGE SCALE GENOMIC DNA]</scope>
    <source>
        <strain evidence="2 3">B</strain>
    </source>
</reference>
<feature type="region of interest" description="Disordered" evidence="1">
    <location>
        <begin position="27"/>
        <end position="68"/>
    </location>
</feature>
<dbReference type="AlphaFoldDB" id="M2QJG2"/>
<evidence type="ECO:0000256" key="1">
    <source>
        <dbReference type="SAM" id="MobiDB-lite"/>
    </source>
</evidence>
<evidence type="ECO:0000313" key="2">
    <source>
        <dbReference type="EMBL" id="EMD37188.1"/>
    </source>
</evidence>
<name>M2QJG2_CERS8</name>
<protein>
    <submittedName>
        <fullName evidence="2">Uncharacterized protein</fullName>
    </submittedName>
</protein>
<evidence type="ECO:0000313" key="3">
    <source>
        <dbReference type="Proteomes" id="UP000016930"/>
    </source>
</evidence>
<proteinExistence type="predicted"/>
<dbReference type="EMBL" id="KB445797">
    <property type="protein sequence ID" value="EMD37188.1"/>
    <property type="molecule type" value="Genomic_DNA"/>
</dbReference>
<feature type="non-terminal residue" evidence="2">
    <location>
        <position position="98"/>
    </location>
</feature>
<gene>
    <name evidence="2" type="ORF">CERSUDRAFT_115096</name>
</gene>
<dbReference type="Proteomes" id="UP000016930">
    <property type="component" value="Unassembled WGS sequence"/>
</dbReference>
<keyword evidence="3" id="KW-1185">Reference proteome</keyword>
<sequence length="98" mass="10451">MLARVVLCLYLFPRSPAPIDIALTTALPRSTRTSKTRQHDAPATRYSSPPREARGGQEASTLGTGPGALDIARAEGRTARRGCGFCAAHTVSPRRSFA</sequence>